<feature type="signal peptide" evidence="2">
    <location>
        <begin position="1"/>
        <end position="17"/>
    </location>
</feature>
<dbReference type="Proteomes" id="UP000292702">
    <property type="component" value="Unassembled WGS sequence"/>
</dbReference>
<dbReference type="PANTHER" id="PTHR45648:SF22">
    <property type="entry name" value="GDSL LIPASE_ACYLHYDROLASE FAMILY PROTEIN (AFU_ORTHOLOGUE AFUA_4G14700)"/>
    <property type="match status" value="1"/>
</dbReference>
<dbReference type="InterPro" id="IPR001087">
    <property type="entry name" value="GDSL"/>
</dbReference>
<evidence type="ECO:0000313" key="4">
    <source>
        <dbReference type="Proteomes" id="UP000292702"/>
    </source>
</evidence>
<dbReference type="OrthoDB" id="1600564at2759"/>
<dbReference type="EMBL" id="RWJN01000193">
    <property type="protein sequence ID" value="TCD65208.1"/>
    <property type="molecule type" value="Genomic_DNA"/>
</dbReference>
<dbReference type="STRING" id="92696.A0A4R0RMY0"/>
<dbReference type="GO" id="GO:0016788">
    <property type="term" value="F:hydrolase activity, acting on ester bonds"/>
    <property type="evidence" value="ECO:0007669"/>
    <property type="project" value="InterPro"/>
</dbReference>
<dbReference type="PANTHER" id="PTHR45648">
    <property type="entry name" value="GDSL LIPASE/ACYLHYDROLASE FAMILY PROTEIN (AFU_ORTHOLOGUE AFUA_4G14700)"/>
    <property type="match status" value="1"/>
</dbReference>
<feature type="chain" id="PRO_5020873833" description="SGNH hydrolase-type esterase domain-containing protein" evidence="2">
    <location>
        <begin position="18"/>
        <end position="325"/>
    </location>
</feature>
<sequence length="325" mass="35667">MLRLSTVLTCLVAVATASLLPPPNPSSHNPFSSKQISRLVVFGDSYSVQNVGDGRLQWPDWVAGRQYANVELFDFAQSGATCSQALTPRIYPAIMENELPLYTTMQKNGSLPRLQAQNTLFAAWIGTNDVGAGCLLTGDQTPGVTLVDTTNCVAQWVQKVYALGGRNFLFLNMAPLERAPMYQADAYPTRYWMAAKNASEFNVVMKELTTTGNALSKFVLTDLAKSLPAANIALFDSHSLLNDIMNNPKQYLNGTAPFNVTGSINPCPYPVDGAQPIFCTLVNGTDQDSYVWYNELHLSNQANRVVAKNVAQVIRGQTNKWTTWL</sequence>
<dbReference type="InterPro" id="IPR036514">
    <property type="entry name" value="SGNH_hydro_sf"/>
</dbReference>
<keyword evidence="1" id="KW-0378">Hydrolase</keyword>
<keyword evidence="4" id="KW-1185">Reference proteome</keyword>
<gene>
    <name evidence="3" type="ORF">EIP91_002994</name>
</gene>
<evidence type="ECO:0000256" key="1">
    <source>
        <dbReference type="ARBA" id="ARBA00022801"/>
    </source>
</evidence>
<keyword evidence="2" id="KW-0732">Signal</keyword>
<organism evidence="3 4">
    <name type="scientific">Steccherinum ochraceum</name>
    <dbReference type="NCBI Taxonomy" id="92696"/>
    <lineage>
        <taxon>Eukaryota</taxon>
        <taxon>Fungi</taxon>
        <taxon>Dikarya</taxon>
        <taxon>Basidiomycota</taxon>
        <taxon>Agaricomycotina</taxon>
        <taxon>Agaricomycetes</taxon>
        <taxon>Polyporales</taxon>
        <taxon>Steccherinaceae</taxon>
        <taxon>Steccherinum</taxon>
    </lineage>
</organism>
<evidence type="ECO:0000256" key="2">
    <source>
        <dbReference type="SAM" id="SignalP"/>
    </source>
</evidence>
<dbReference type="SUPFAM" id="SSF52266">
    <property type="entry name" value="SGNH hydrolase"/>
    <property type="match status" value="1"/>
</dbReference>
<evidence type="ECO:0008006" key="5">
    <source>
        <dbReference type="Google" id="ProtNLM"/>
    </source>
</evidence>
<dbReference type="Pfam" id="PF00657">
    <property type="entry name" value="Lipase_GDSL"/>
    <property type="match status" value="1"/>
</dbReference>
<comment type="caution">
    <text evidence="3">The sequence shown here is derived from an EMBL/GenBank/DDBJ whole genome shotgun (WGS) entry which is preliminary data.</text>
</comment>
<proteinExistence type="predicted"/>
<protein>
    <recommendedName>
        <fullName evidence="5">SGNH hydrolase-type esterase domain-containing protein</fullName>
    </recommendedName>
</protein>
<evidence type="ECO:0000313" key="3">
    <source>
        <dbReference type="EMBL" id="TCD65208.1"/>
    </source>
</evidence>
<dbReference type="AlphaFoldDB" id="A0A4R0RMY0"/>
<name>A0A4R0RMY0_9APHY</name>
<reference evidence="3 4" key="1">
    <citation type="submission" date="2018-11" db="EMBL/GenBank/DDBJ databases">
        <title>Genome assembly of Steccherinum ochraceum LE-BIN_3174, the white-rot fungus of the Steccherinaceae family (The Residual Polyporoid clade, Polyporales, Basidiomycota).</title>
        <authorList>
            <person name="Fedorova T.V."/>
            <person name="Glazunova O.A."/>
            <person name="Landesman E.O."/>
            <person name="Moiseenko K.V."/>
            <person name="Psurtseva N.V."/>
            <person name="Savinova O.S."/>
            <person name="Shakhova N.V."/>
            <person name="Tyazhelova T.V."/>
            <person name="Vasina D.V."/>
        </authorList>
    </citation>
    <scope>NUCLEOTIDE SEQUENCE [LARGE SCALE GENOMIC DNA]</scope>
    <source>
        <strain evidence="3 4">LE-BIN_3174</strain>
    </source>
</reference>
<dbReference type="InterPro" id="IPR051058">
    <property type="entry name" value="GDSL_Est/Lipase"/>
</dbReference>
<dbReference type="Gene3D" id="3.40.50.1110">
    <property type="entry name" value="SGNH hydrolase"/>
    <property type="match status" value="1"/>
</dbReference>
<accession>A0A4R0RMY0</accession>